<evidence type="ECO:0000313" key="3">
    <source>
        <dbReference type="Proteomes" id="UP000266385"/>
    </source>
</evidence>
<comment type="caution">
    <text evidence="2">The sequence shown here is derived from an EMBL/GenBank/DDBJ whole genome shotgun (WGS) entry which is preliminary data.</text>
</comment>
<keyword evidence="3" id="KW-1185">Reference proteome</keyword>
<dbReference type="RefSeq" id="WP_119374991.1">
    <property type="nucleotide sequence ID" value="NZ_QWFX01000005.1"/>
</dbReference>
<sequence length="677" mass="69212">MLHPSTKKLIDRLATMTAQKKIDWIEKDNGDVLYATEGYVVRLTPEPPRVLLSTESGKSLEDATSTVLNATMHGDGGTYGDLVARLARDACRDARGTEDAINTLLAGLSDAPADAVPADSDEAAGATAEASEEAVPVGPDAVEDPVDDTTALSPVGPDAVDAPDAGETEPESVEATDAEPAPAEAAETDETPAPDLALDASVPDAVIDETNDFSETSEDQAAPDEALASEAAESDEDESAADDSEDSEAYVGGAVARLADEVNARSVEPADESEEDTVTEQNAPLSPSFSITPDDAPAFEEAPDEMAPEAAAPVSDEVPAVDADETAQADAVTDSETPEPAASASPNYIWDDAPAADALVAEAQPEMPADDGAEQPAVEPAATFATEPVKPAEAVAEADAATDAVPAPQPESNVRYVPFGAAGLEAVGADASSETADEGPQEDTVDASLAGASDMAMPEEADPAETVSEDPAPMADTSEPAETSPQTFEPADPEPSTNVSMEPPETKSDASAEPMSVSSEQPAAEPAPAQPSEPAGSFSLSSLGAGIGFGARANGFQPTPPSPAGTPRPDIESVGKAPVFIDATNDYPGDAEAAQATDIPDVSDLNTSEDAVEASVSEADLDAVAPAQPETSTGPAEPDRALSLVDNETETETSEEPDNTAEEARPVRPKTRFNPWT</sequence>
<feature type="compositionally biased region" description="Acidic residues" evidence="1">
    <location>
        <begin position="269"/>
        <end position="278"/>
    </location>
</feature>
<organism evidence="2 3">
    <name type="scientific">Henriciella mobilis</name>
    <dbReference type="NCBI Taxonomy" id="2305467"/>
    <lineage>
        <taxon>Bacteria</taxon>
        <taxon>Pseudomonadati</taxon>
        <taxon>Pseudomonadota</taxon>
        <taxon>Alphaproteobacteria</taxon>
        <taxon>Hyphomonadales</taxon>
        <taxon>Hyphomonadaceae</taxon>
        <taxon>Henriciella</taxon>
    </lineage>
</organism>
<protein>
    <submittedName>
        <fullName evidence="2">Uncharacterized protein</fullName>
    </submittedName>
</protein>
<feature type="compositionally biased region" description="Low complexity" evidence="1">
    <location>
        <begin position="518"/>
        <end position="544"/>
    </location>
</feature>
<evidence type="ECO:0000256" key="1">
    <source>
        <dbReference type="SAM" id="MobiDB-lite"/>
    </source>
</evidence>
<feature type="compositionally biased region" description="Low complexity" evidence="1">
    <location>
        <begin position="351"/>
        <end position="363"/>
    </location>
</feature>
<dbReference type="OrthoDB" id="7620567at2"/>
<evidence type="ECO:0000313" key="2">
    <source>
        <dbReference type="EMBL" id="RIJ32910.1"/>
    </source>
</evidence>
<dbReference type="AlphaFoldDB" id="A0A399RMC3"/>
<feature type="region of interest" description="Disordered" evidence="1">
    <location>
        <begin position="428"/>
        <end position="677"/>
    </location>
</feature>
<name>A0A399RMC3_9PROT</name>
<feature type="compositionally biased region" description="Acidic residues" evidence="1">
    <location>
        <begin position="647"/>
        <end position="661"/>
    </location>
</feature>
<feature type="compositionally biased region" description="Acidic residues" evidence="1">
    <location>
        <begin position="232"/>
        <end position="248"/>
    </location>
</feature>
<feature type="compositionally biased region" description="Acidic residues" evidence="1">
    <location>
        <begin position="435"/>
        <end position="445"/>
    </location>
</feature>
<accession>A0A399RMC3</accession>
<gene>
    <name evidence="2" type="ORF">D1223_03435</name>
</gene>
<feature type="compositionally biased region" description="Low complexity" evidence="1">
    <location>
        <begin position="385"/>
        <end position="406"/>
    </location>
</feature>
<dbReference type="EMBL" id="QWFX01000005">
    <property type="protein sequence ID" value="RIJ32910.1"/>
    <property type="molecule type" value="Genomic_DNA"/>
</dbReference>
<feature type="compositionally biased region" description="Acidic residues" evidence="1">
    <location>
        <begin position="206"/>
        <end position="222"/>
    </location>
</feature>
<feature type="compositionally biased region" description="Low complexity" evidence="1">
    <location>
        <begin position="112"/>
        <end position="129"/>
    </location>
</feature>
<feature type="compositionally biased region" description="Acidic residues" evidence="1">
    <location>
        <begin position="164"/>
        <end position="177"/>
    </location>
</feature>
<dbReference type="Proteomes" id="UP000266385">
    <property type="component" value="Unassembled WGS sequence"/>
</dbReference>
<feature type="compositionally biased region" description="Polar residues" evidence="1">
    <location>
        <begin position="279"/>
        <end position="291"/>
    </location>
</feature>
<feature type="compositionally biased region" description="Acidic residues" evidence="1">
    <location>
        <begin position="297"/>
        <end position="307"/>
    </location>
</feature>
<feature type="region of interest" description="Disordered" evidence="1">
    <location>
        <begin position="112"/>
        <end position="413"/>
    </location>
</feature>
<proteinExistence type="predicted"/>
<reference evidence="2 3" key="1">
    <citation type="submission" date="2018-08" db="EMBL/GenBank/DDBJ databases">
        <title>Henriciella mobilis sp. nov., isolated from seawater.</title>
        <authorList>
            <person name="Cheng H."/>
            <person name="Wu Y.-H."/>
            <person name="Xu X.-W."/>
            <person name="Guo L.-L."/>
        </authorList>
    </citation>
    <scope>NUCLEOTIDE SEQUENCE [LARGE SCALE GENOMIC DNA]</scope>
    <source>
        <strain evidence="2 3">JN25</strain>
    </source>
</reference>